<dbReference type="Gene3D" id="3.10.20.30">
    <property type="match status" value="1"/>
</dbReference>
<dbReference type="PANTHER" id="PTHR34472:SF1">
    <property type="entry name" value="SULFUR CARRIER PROTEIN THIS"/>
    <property type="match status" value="1"/>
</dbReference>
<evidence type="ECO:0000313" key="2">
    <source>
        <dbReference type="Proteomes" id="UP000239590"/>
    </source>
</evidence>
<name>A0A2S7INT3_9BACT</name>
<accession>A0A2S7INT3</accession>
<dbReference type="EMBL" id="PTRA01000001">
    <property type="protein sequence ID" value="PQA59355.1"/>
    <property type="molecule type" value="Genomic_DNA"/>
</dbReference>
<reference evidence="2" key="1">
    <citation type="submission" date="2018-02" db="EMBL/GenBank/DDBJ databases">
        <title>Genome sequencing of Solimonas sp. HR-BB.</title>
        <authorList>
            <person name="Lee Y."/>
            <person name="Jeon C.O."/>
        </authorList>
    </citation>
    <scope>NUCLEOTIDE SEQUENCE [LARGE SCALE GENOMIC DNA]</scope>
    <source>
        <strain evidence="2">HR-U</strain>
    </source>
</reference>
<dbReference type="NCBIfam" id="TIGR01683">
    <property type="entry name" value="thiS"/>
    <property type="match status" value="1"/>
</dbReference>
<dbReference type="PANTHER" id="PTHR34472">
    <property type="entry name" value="SULFUR CARRIER PROTEIN THIS"/>
    <property type="match status" value="1"/>
</dbReference>
<dbReference type="InterPro" id="IPR016155">
    <property type="entry name" value="Mopterin_synth/thiamin_S_b"/>
</dbReference>
<dbReference type="CDD" id="cd00565">
    <property type="entry name" value="Ubl_ThiS"/>
    <property type="match status" value="1"/>
</dbReference>
<dbReference type="Pfam" id="PF02597">
    <property type="entry name" value="ThiS"/>
    <property type="match status" value="1"/>
</dbReference>
<protein>
    <submittedName>
        <fullName evidence="1">Thiamine biosynthesis protein ThiS</fullName>
    </submittedName>
</protein>
<proteinExistence type="predicted"/>
<evidence type="ECO:0000313" key="1">
    <source>
        <dbReference type="EMBL" id="PQA59355.1"/>
    </source>
</evidence>
<dbReference type="Proteomes" id="UP000239590">
    <property type="component" value="Unassembled WGS sequence"/>
</dbReference>
<sequence>MTVFVNNQAVQTKDAVSLRSLLTQLELAEKKGIAVAVNNAIVPRLTWDQFIVSENEKITILQATQGG</sequence>
<comment type="caution">
    <text evidence="1">The sequence shown here is derived from an EMBL/GenBank/DDBJ whole genome shotgun (WGS) entry which is preliminary data.</text>
</comment>
<dbReference type="InterPro" id="IPR012675">
    <property type="entry name" value="Beta-grasp_dom_sf"/>
</dbReference>
<gene>
    <name evidence="1" type="primary">thiS</name>
    <name evidence="1" type="ORF">C5O19_06800</name>
</gene>
<dbReference type="AlphaFoldDB" id="A0A2S7INT3"/>
<dbReference type="InterPro" id="IPR010035">
    <property type="entry name" value="Thi_S"/>
</dbReference>
<dbReference type="InterPro" id="IPR003749">
    <property type="entry name" value="ThiS/MoaD-like"/>
</dbReference>
<keyword evidence="2" id="KW-1185">Reference proteome</keyword>
<dbReference type="OrthoDB" id="1525151at2"/>
<dbReference type="SUPFAM" id="SSF54285">
    <property type="entry name" value="MoaD/ThiS"/>
    <property type="match status" value="1"/>
</dbReference>
<organism evidence="1 2">
    <name type="scientific">Siphonobacter curvatus</name>
    <dbReference type="NCBI Taxonomy" id="2094562"/>
    <lineage>
        <taxon>Bacteria</taxon>
        <taxon>Pseudomonadati</taxon>
        <taxon>Bacteroidota</taxon>
        <taxon>Cytophagia</taxon>
        <taxon>Cytophagales</taxon>
        <taxon>Cytophagaceae</taxon>
        <taxon>Siphonobacter</taxon>
    </lineage>
</organism>